<keyword evidence="1" id="KW-0732">Signal</keyword>
<name>A0ABU4HLG9_9ACTN</name>
<feature type="signal peptide" evidence="1">
    <location>
        <begin position="1"/>
        <end position="26"/>
    </location>
</feature>
<proteinExistence type="predicted"/>
<dbReference type="RefSeq" id="WP_318596413.1">
    <property type="nucleotide sequence ID" value="NZ_JAWSTH010000013.1"/>
</dbReference>
<sequence length="259" mass="27135">MSFPRWRTLAGVTLAVIGVSSASAQAAGKPVEMEQKLSVRIAPSKSGTSRAPKPASIEVTISSPTPEPATTDTVSVKFSKGVTFNNRAFPTCSLATINATRSLSRCPRGSIVGRGKARAIGFLSGTQVPEDLSVTAVNSPGNTLQLFVQGSSPLVIAAPITGRLVKGSGRYGYKLNVTIPDELQEVIPGTAWAPLVYFNVKVKATTTVRRGGRSTKVPYVATTSCPRGGWPFEADFTFDQAAPFIDGPLTATSANSKCS</sequence>
<protein>
    <recommendedName>
        <fullName evidence="4">Ig-like domain-containing protein</fullName>
    </recommendedName>
</protein>
<dbReference type="EMBL" id="JAWSTH010000013">
    <property type="protein sequence ID" value="MDW5594156.1"/>
    <property type="molecule type" value="Genomic_DNA"/>
</dbReference>
<feature type="chain" id="PRO_5047219636" description="Ig-like domain-containing protein" evidence="1">
    <location>
        <begin position="27"/>
        <end position="259"/>
    </location>
</feature>
<evidence type="ECO:0000313" key="3">
    <source>
        <dbReference type="Proteomes" id="UP001284601"/>
    </source>
</evidence>
<evidence type="ECO:0008006" key="4">
    <source>
        <dbReference type="Google" id="ProtNLM"/>
    </source>
</evidence>
<reference evidence="3" key="1">
    <citation type="submission" date="2023-07" db="EMBL/GenBank/DDBJ databases">
        <title>Conexibacter stalactiti sp. nov., isolated from stalactites in a lava cave and emended description of the genus Conexibacter.</title>
        <authorList>
            <person name="Lee S.D."/>
        </authorList>
    </citation>
    <scope>NUCLEOTIDE SEQUENCE [LARGE SCALE GENOMIC DNA]</scope>
    <source>
        <strain evidence="3">KCTC 39840</strain>
    </source>
</reference>
<organism evidence="2 3">
    <name type="scientific">Conexibacter stalactiti</name>
    <dbReference type="NCBI Taxonomy" id="1940611"/>
    <lineage>
        <taxon>Bacteria</taxon>
        <taxon>Bacillati</taxon>
        <taxon>Actinomycetota</taxon>
        <taxon>Thermoleophilia</taxon>
        <taxon>Solirubrobacterales</taxon>
        <taxon>Conexibacteraceae</taxon>
        <taxon>Conexibacter</taxon>
    </lineage>
</organism>
<comment type="caution">
    <text evidence="2">The sequence shown here is derived from an EMBL/GenBank/DDBJ whole genome shotgun (WGS) entry which is preliminary data.</text>
</comment>
<reference evidence="2 3" key="2">
    <citation type="submission" date="2023-10" db="EMBL/GenBank/DDBJ databases">
        <authorList>
            <person name="Han X.F."/>
        </authorList>
    </citation>
    <scope>NUCLEOTIDE SEQUENCE [LARGE SCALE GENOMIC DNA]</scope>
    <source>
        <strain evidence="2 3">KCTC 39840</strain>
    </source>
</reference>
<accession>A0ABU4HLG9</accession>
<evidence type="ECO:0000313" key="2">
    <source>
        <dbReference type="EMBL" id="MDW5594156.1"/>
    </source>
</evidence>
<keyword evidence="3" id="KW-1185">Reference proteome</keyword>
<dbReference type="Proteomes" id="UP001284601">
    <property type="component" value="Unassembled WGS sequence"/>
</dbReference>
<gene>
    <name evidence="2" type="ORF">R7226_07410</name>
</gene>
<evidence type="ECO:0000256" key="1">
    <source>
        <dbReference type="SAM" id="SignalP"/>
    </source>
</evidence>